<comment type="caution">
    <text evidence="1">The sequence shown here is derived from an EMBL/GenBank/DDBJ whole genome shotgun (WGS) entry which is preliminary data.</text>
</comment>
<sequence>MPKISIILPTYNVEPYIERALQSCINQTFKDIEIIVVDDCGHDKSIEIAKDYAKKDERIKIIHNEKNLGTFASRNMGVFNSNADYIMFLDPDDYLELNACETINSYLDKKNQLIIFNFFNHGQSNLNIDFVCEDIQNFLLRYCIVFYKYHFLNPVFNKVYTKELLLQSLINIDAYARILMTEDLYLNFLYIQNIKDIYFLNENLYHYCENLNSITNEKQYIKIKSIIQDIEFVNHKLLFMSNSISKEYFLATRLSIYHSEIYKLDLTYKYLTKFFLKKLMLKIKRKMVKIKMKKYIKLAKDILKEENVSSSL</sequence>
<keyword evidence="2" id="KW-1185">Reference proteome</keyword>
<reference evidence="1" key="1">
    <citation type="submission" date="2020-07" db="EMBL/GenBank/DDBJ databases">
        <title>Campylobacter molothri sp. nov. isolated from wild birds.</title>
        <authorList>
            <person name="Miller W.G."/>
            <person name="Chapman M.H."/>
            <person name="Yee E."/>
            <person name="Lopes B.S."/>
            <person name="Forbes K.J."/>
        </authorList>
    </citation>
    <scope>NUCLEOTIDE SEQUENCE</scope>
    <source>
        <strain evidence="1">RM9754</strain>
    </source>
</reference>
<accession>A0ACC5W3P2</accession>
<organism evidence="1 2">
    <name type="scientific">Campylobacter molothri</name>
    <dbReference type="NCBI Taxonomy" id="1032242"/>
    <lineage>
        <taxon>Bacteria</taxon>
        <taxon>Pseudomonadati</taxon>
        <taxon>Campylobacterota</taxon>
        <taxon>Epsilonproteobacteria</taxon>
        <taxon>Campylobacterales</taxon>
        <taxon>Campylobacteraceae</taxon>
        <taxon>Campylobacter</taxon>
    </lineage>
</organism>
<name>A0ACC5W3P2_9BACT</name>
<gene>
    <name evidence="1" type="ORF">H2252_07495</name>
</gene>
<dbReference type="Proteomes" id="UP001319828">
    <property type="component" value="Unassembled WGS sequence"/>
</dbReference>
<evidence type="ECO:0000313" key="1">
    <source>
        <dbReference type="EMBL" id="MBZ7975217.1"/>
    </source>
</evidence>
<dbReference type="EMBL" id="JACHUQ010000025">
    <property type="protein sequence ID" value="MBZ7975217.1"/>
    <property type="molecule type" value="Genomic_DNA"/>
</dbReference>
<evidence type="ECO:0000313" key="2">
    <source>
        <dbReference type="Proteomes" id="UP001319828"/>
    </source>
</evidence>
<proteinExistence type="predicted"/>
<protein>
    <submittedName>
        <fullName evidence="1">Glycosyltransferase family 2 protein</fullName>
    </submittedName>
</protein>